<name>A0AA41ZJH3_9GAMM</name>
<keyword evidence="3" id="KW-1185">Reference proteome</keyword>
<comment type="caution">
    <text evidence="2">The sequence shown here is derived from an EMBL/GenBank/DDBJ whole genome shotgun (WGS) entry which is preliminary data.</text>
</comment>
<dbReference type="RefSeq" id="WP_250936255.1">
    <property type="nucleotide sequence ID" value="NZ_JAMLJK010000001.1"/>
</dbReference>
<proteinExistence type="predicted"/>
<dbReference type="AlphaFoldDB" id="A0AA41ZJH3"/>
<accession>A0AA41ZJH3</accession>
<dbReference type="Pfam" id="PF11154">
    <property type="entry name" value="DUF2934"/>
    <property type="match status" value="1"/>
</dbReference>
<evidence type="ECO:0000313" key="2">
    <source>
        <dbReference type="EMBL" id="MCX2522956.1"/>
    </source>
</evidence>
<feature type="compositionally biased region" description="Basic residues" evidence="1">
    <location>
        <begin position="116"/>
        <end position="125"/>
    </location>
</feature>
<dbReference type="EMBL" id="JAPIVE010000001">
    <property type="protein sequence ID" value="MCX2522956.1"/>
    <property type="molecule type" value="Genomic_DNA"/>
</dbReference>
<evidence type="ECO:0000313" key="3">
    <source>
        <dbReference type="Proteomes" id="UP001165678"/>
    </source>
</evidence>
<organism evidence="2 3">
    <name type="scientific">Larsenimonas rhizosphaerae</name>
    <dbReference type="NCBI Taxonomy" id="2944682"/>
    <lineage>
        <taxon>Bacteria</taxon>
        <taxon>Pseudomonadati</taxon>
        <taxon>Pseudomonadota</taxon>
        <taxon>Gammaproteobacteria</taxon>
        <taxon>Oceanospirillales</taxon>
        <taxon>Halomonadaceae</taxon>
        <taxon>Larsenimonas</taxon>
    </lineage>
</organism>
<sequence length="139" mass="15012">MADDQLRIRLLAYRIWESEGCPDGQSERHWQMASRLVAAERITDLPKEVPQRFEMNPSGPKEHAVAEDGAAVAVPAGAEEKTPAAPARAKRTTTSRRSVDAAAEKDGNVSVEKPPRRATAKRGSKGGKASTRARQAPGE</sequence>
<evidence type="ECO:0000256" key="1">
    <source>
        <dbReference type="SAM" id="MobiDB-lite"/>
    </source>
</evidence>
<reference evidence="2" key="1">
    <citation type="submission" date="2022-11" db="EMBL/GenBank/DDBJ databases">
        <title>Larsenimonas rhizosphaerae sp. nov., isolated from a tidal mudflat.</title>
        <authorList>
            <person name="Lee S.D."/>
            <person name="Kim I.S."/>
        </authorList>
    </citation>
    <scope>NUCLEOTIDE SEQUENCE</scope>
    <source>
        <strain evidence="2">GH2-1</strain>
    </source>
</reference>
<feature type="compositionally biased region" description="Low complexity" evidence="1">
    <location>
        <begin position="67"/>
        <end position="87"/>
    </location>
</feature>
<gene>
    <name evidence="2" type="ORF">OQ287_01750</name>
</gene>
<dbReference type="Proteomes" id="UP001165678">
    <property type="component" value="Unassembled WGS sequence"/>
</dbReference>
<feature type="region of interest" description="Disordered" evidence="1">
    <location>
        <begin position="53"/>
        <end position="139"/>
    </location>
</feature>
<feature type="compositionally biased region" description="Basic and acidic residues" evidence="1">
    <location>
        <begin position="97"/>
        <end position="107"/>
    </location>
</feature>
<protein>
    <submittedName>
        <fullName evidence="2">DUF2934 domain-containing protein</fullName>
    </submittedName>
</protein>
<dbReference type="InterPro" id="IPR021327">
    <property type="entry name" value="DUF2934"/>
</dbReference>